<name>A0A6S6TTW7_9GAMM</name>
<organism evidence="4">
    <name type="scientific">uncultured Thiotrichaceae bacterium</name>
    <dbReference type="NCBI Taxonomy" id="298394"/>
    <lineage>
        <taxon>Bacteria</taxon>
        <taxon>Pseudomonadati</taxon>
        <taxon>Pseudomonadota</taxon>
        <taxon>Gammaproteobacteria</taxon>
        <taxon>Thiotrichales</taxon>
        <taxon>Thiotrichaceae</taxon>
        <taxon>environmental samples</taxon>
    </lineage>
</organism>
<evidence type="ECO:0000256" key="3">
    <source>
        <dbReference type="HAMAP-Rule" id="MF_01590"/>
    </source>
</evidence>
<feature type="binding site" evidence="3">
    <location>
        <position position="116"/>
    </location>
    <ligand>
        <name>carboxy-S-adenosyl-L-methionine</name>
        <dbReference type="ChEBI" id="CHEBI:134278"/>
    </ligand>
</feature>
<feature type="binding site" evidence="3">
    <location>
        <begin position="163"/>
        <end position="165"/>
    </location>
    <ligand>
        <name>carboxy-S-adenosyl-L-methionine</name>
        <dbReference type="ChEBI" id="CHEBI:134278"/>
    </ligand>
</feature>
<reference evidence="4" key="1">
    <citation type="submission" date="2020-01" db="EMBL/GenBank/DDBJ databases">
        <authorList>
            <person name="Meier V. D."/>
            <person name="Meier V D."/>
        </authorList>
    </citation>
    <scope>NUCLEOTIDE SEQUENCE</scope>
    <source>
        <strain evidence="4">HLG_WM_MAG_09</strain>
    </source>
</reference>
<evidence type="ECO:0000256" key="1">
    <source>
        <dbReference type="ARBA" id="ARBA00022679"/>
    </source>
</evidence>
<feature type="binding site" evidence="3">
    <location>
        <position position="212"/>
    </location>
    <ligand>
        <name>carboxy-S-adenosyl-L-methionine</name>
        <dbReference type="ChEBI" id="CHEBI:134278"/>
    </ligand>
</feature>
<comment type="similarity">
    <text evidence="3">Belongs to the class I-like SAM-binding methyltransferase superfamily. CmoB family.</text>
</comment>
<dbReference type="EC" id="2.5.1.-" evidence="3"/>
<proteinExistence type="inferred from homology"/>
<comment type="function">
    <text evidence="3">Catalyzes carboxymethyl transfer from carboxy-S-adenosyl-L-methionine (Cx-SAM) to 5-hydroxyuridine (ho5U) to form 5-carboxymethoxyuridine (cmo5U) at position 34 in tRNAs.</text>
</comment>
<dbReference type="InterPro" id="IPR029063">
    <property type="entry name" value="SAM-dependent_MTases_sf"/>
</dbReference>
<dbReference type="Gene3D" id="3.40.50.150">
    <property type="entry name" value="Vaccinia Virus protein VP39"/>
    <property type="match status" value="1"/>
</dbReference>
<dbReference type="GO" id="GO:0008168">
    <property type="term" value="F:methyltransferase activity"/>
    <property type="evidence" value="ECO:0007669"/>
    <property type="project" value="TreeGrafter"/>
</dbReference>
<evidence type="ECO:0000256" key="2">
    <source>
        <dbReference type="ARBA" id="ARBA00022694"/>
    </source>
</evidence>
<dbReference type="GO" id="GO:0016765">
    <property type="term" value="F:transferase activity, transferring alkyl or aryl (other than methyl) groups"/>
    <property type="evidence" value="ECO:0007669"/>
    <property type="project" value="UniProtKB-UniRule"/>
</dbReference>
<evidence type="ECO:0000313" key="4">
    <source>
        <dbReference type="EMBL" id="CAA6824182.1"/>
    </source>
</evidence>
<feature type="binding site" evidence="3">
    <location>
        <position position="121"/>
    </location>
    <ligand>
        <name>carboxy-S-adenosyl-L-methionine</name>
        <dbReference type="ChEBI" id="CHEBI:134278"/>
    </ligand>
</feature>
<feature type="binding site" evidence="3">
    <location>
        <position position="327"/>
    </location>
    <ligand>
        <name>carboxy-S-adenosyl-L-methionine</name>
        <dbReference type="ChEBI" id="CHEBI:134278"/>
    </ligand>
</feature>
<dbReference type="CDD" id="cd02440">
    <property type="entry name" value="AdoMet_MTases"/>
    <property type="match status" value="1"/>
</dbReference>
<feature type="binding site" evidence="3">
    <location>
        <position position="141"/>
    </location>
    <ligand>
        <name>carboxy-S-adenosyl-L-methionine</name>
        <dbReference type="ChEBI" id="CHEBI:134278"/>
    </ligand>
</feature>
<protein>
    <recommendedName>
        <fullName evidence="3">tRNA U34 carboxymethyltransferase</fullName>
        <ecNumber evidence="3">2.5.1.-</ecNumber>
    </recommendedName>
</protein>
<dbReference type="SUPFAM" id="SSF53335">
    <property type="entry name" value="S-adenosyl-L-methionine-dependent methyltransferases"/>
    <property type="match status" value="1"/>
</dbReference>
<keyword evidence="1 3" id="KW-0808">Transferase</keyword>
<dbReference type="InterPro" id="IPR027555">
    <property type="entry name" value="Mo5U34_MeTrfas-like"/>
</dbReference>
<dbReference type="InterPro" id="IPR010017">
    <property type="entry name" value="CmoB"/>
</dbReference>
<gene>
    <name evidence="3" type="primary">cmoB</name>
    <name evidence="4" type="ORF">HELGO_WM42971</name>
</gene>
<dbReference type="PANTHER" id="PTHR43464">
    <property type="entry name" value="METHYLTRANSFERASE"/>
    <property type="match status" value="1"/>
</dbReference>
<feature type="binding site" evidence="3">
    <location>
        <position position="102"/>
    </location>
    <ligand>
        <name>carboxy-S-adenosyl-L-methionine</name>
        <dbReference type="ChEBI" id="CHEBI:134278"/>
    </ligand>
</feature>
<dbReference type="NCBIfam" id="NF011650">
    <property type="entry name" value="PRK15068.1"/>
    <property type="match status" value="1"/>
</dbReference>
<dbReference type="NCBIfam" id="TIGR00452">
    <property type="entry name" value="tRNA 5-methoxyuridine(34)/uridine 5-oxyacetic acid(34) synthase CmoB"/>
    <property type="match status" value="1"/>
</dbReference>
<keyword evidence="2 3" id="KW-0819">tRNA processing</keyword>
<dbReference type="Pfam" id="PF08003">
    <property type="entry name" value="Methyltransf_9"/>
    <property type="match status" value="1"/>
</dbReference>
<dbReference type="EMBL" id="CACVAT010000386">
    <property type="protein sequence ID" value="CAA6824182.1"/>
    <property type="molecule type" value="Genomic_DNA"/>
</dbReference>
<sequence>MIIENRTVLDRQHELLYQALRQDENFAFWLDSLPQQVEALTFAKPHGKRQLWLDTLTALPALEASDMDFTQGKVRIGRGSDCSDDERATLKALLETFIPWRKGPFELFGLDIDTEWRSDWKWQRVVPHLSPLAGRRILDVGCGSGYHLWRMLGEGAKQVIGIDPSLFFLMQFHSIKHYVPEAPVHFLPLRSEDLPDFNRKGFDTVFSMGVLYHRRSPLDHLQELKNSLCVGGELVLETLVVDGDVHTALMPEDRYGKMRNVWFIPSVAMLELWLRRLGFKDISTVDVTTTSMDEQRSTEWMRFESLADFLDPDDSARTIEGYPAPKRAVIVATL</sequence>
<dbReference type="HAMAP" id="MF_01590">
    <property type="entry name" value="tRNA_carboxymethyltr_CmoB"/>
    <property type="match status" value="1"/>
</dbReference>
<comment type="subunit">
    <text evidence="3">Homotetramer.</text>
</comment>
<comment type="catalytic activity">
    <reaction evidence="3">
        <text>carboxy-S-adenosyl-L-methionine + 5-hydroxyuridine(34) in tRNA = 5-carboxymethoxyuridine(34) in tRNA + S-adenosyl-L-homocysteine + H(+)</text>
        <dbReference type="Rhea" id="RHEA:52848"/>
        <dbReference type="Rhea" id="RHEA-COMP:13381"/>
        <dbReference type="Rhea" id="RHEA-COMP:13383"/>
        <dbReference type="ChEBI" id="CHEBI:15378"/>
        <dbReference type="ChEBI" id="CHEBI:57856"/>
        <dbReference type="ChEBI" id="CHEBI:134278"/>
        <dbReference type="ChEBI" id="CHEBI:136877"/>
        <dbReference type="ChEBI" id="CHEBI:136879"/>
    </reaction>
</comment>
<comment type="caution">
    <text evidence="3">Lacks conserved residue(s) required for the propagation of feature annotation.</text>
</comment>
<dbReference type="AlphaFoldDB" id="A0A6S6TTW7"/>
<accession>A0A6S6TTW7</accession>
<feature type="binding site" evidence="3">
    <location>
        <position position="208"/>
    </location>
    <ligand>
        <name>carboxy-S-adenosyl-L-methionine</name>
        <dbReference type="ChEBI" id="CHEBI:134278"/>
    </ligand>
</feature>
<dbReference type="GO" id="GO:0002098">
    <property type="term" value="P:tRNA wobble uridine modification"/>
    <property type="evidence" value="ECO:0007669"/>
    <property type="project" value="InterPro"/>
</dbReference>
<dbReference type="PANTHER" id="PTHR43464:SF95">
    <property type="entry name" value="TRNA U34 CARBOXYMETHYLTRANSFERASE"/>
    <property type="match status" value="1"/>
</dbReference>